<organism evidence="2 3">
    <name type="scientific">Candidatus Iainarchaeum sp</name>
    <dbReference type="NCBI Taxonomy" id="3101447"/>
    <lineage>
        <taxon>Archaea</taxon>
        <taxon>Candidatus Iainarchaeota</taxon>
        <taxon>Candidatus Iainarchaeia</taxon>
        <taxon>Candidatus Iainarchaeales</taxon>
        <taxon>Candidatus Iainarchaeaceae</taxon>
        <taxon>Candidatus Iainarchaeum</taxon>
    </lineage>
</organism>
<comment type="similarity">
    <text evidence="1">Belongs to the UPF0147 family.</text>
</comment>
<accession>A0A2D6LP36</accession>
<evidence type="ECO:0000313" key="3">
    <source>
        <dbReference type="Proteomes" id="UP000226712"/>
    </source>
</evidence>
<dbReference type="Proteomes" id="UP000226712">
    <property type="component" value="Unassembled WGS sequence"/>
</dbReference>
<dbReference type="Pfam" id="PF03685">
    <property type="entry name" value="UPF0147"/>
    <property type="match status" value="1"/>
</dbReference>
<protein>
    <submittedName>
        <fullName evidence="2">Uncharacterized protein</fullName>
    </submittedName>
</protein>
<dbReference type="AlphaFoldDB" id="A0A2D6LP36"/>
<dbReference type="InterPro" id="IPR023130">
    <property type="entry name" value="Ta0600-like_sf"/>
</dbReference>
<dbReference type="InterPro" id="IPR005354">
    <property type="entry name" value="UPF0147"/>
</dbReference>
<name>A0A2D6LP36_9ARCH</name>
<dbReference type="Gene3D" id="1.20.1440.50">
    <property type="entry name" value="Ta0600-like"/>
    <property type="match status" value="1"/>
</dbReference>
<dbReference type="NCBIfam" id="NF003319">
    <property type="entry name" value="PRK04330.1"/>
    <property type="match status" value="1"/>
</dbReference>
<dbReference type="EMBL" id="NZBD01000004">
    <property type="protein sequence ID" value="MAG17966.1"/>
    <property type="molecule type" value="Genomic_DNA"/>
</dbReference>
<reference evidence="3" key="1">
    <citation type="submission" date="2017-09" db="EMBL/GenBank/DDBJ databases">
        <title>The Reconstruction of 2,631 Draft Metagenome-Assembled Genomes from the Global Oceans.</title>
        <authorList>
            <person name="Tully B.J."/>
            <person name="Graham E.D."/>
            <person name="Heidelberg J.F."/>
        </authorList>
    </citation>
    <scope>NUCLEOTIDE SEQUENCE [LARGE SCALE GENOMIC DNA]</scope>
</reference>
<evidence type="ECO:0000256" key="1">
    <source>
        <dbReference type="ARBA" id="ARBA00005958"/>
    </source>
</evidence>
<proteinExistence type="inferred from homology"/>
<evidence type="ECO:0000313" key="2">
    <source>
        <dbReference type="EMBL" id="MAG17966.1"/>
    </source>
</evidence>
<dbReference type="SUPFAM" id="SSF158436">
    <property type="entry name" value="Ta0600-like"/>
    <property type="match status" value="1"/>
</dbReference>
<sequence>MESIMEDNSVPRNIRKTIDDAKQKITSKEDTLNVNISNAIYLMEDISNDINMPSHTRTEIWTIISELEAIREKYKG</sequence>
<gene>
    <name evidence="2" type="ORF">CL944_00660</name>
</gene>
<comment type="caution">
    <text evidence="2">The sequence shown here is derived from an EMBL/GenBank/DDBJ whole genome shotgun (WGS) entry which is preliminary data.</text>
</comment>